<organism evidence="1">
    <name type="scientific">Rhizophora mucronata</name>
    <name type="common">Asiatic mangrove</name>
    <dbReference type="NCBI Taxonomy" id="61149"/>
    <lineage>
        <taxon>Eukaryota</taxon>
        <taxon>Viridiplantae</taxon>
        <taxon>Streptophyta</taxon>
        <taxon>Embryophyta</taxon>
        <taxon>Tracheophyta</taxon>
        <taxon>Spermatophyta</taxon>
        <taxon>Magnoliopsida</taxon>
        <taxon>eudicotyledons</taxon>
        <taxon>Gunneridae</taxon>
        <taxon>Pentapetalae</taxon>
        <taxon>rosids</taxon>
        <taxon>fabids</taxon>
        <taxon>Malpighiales</taxon>
        <taxon>Rhizophoraceae</taxon>
        <taxon>Rhizophora</taxon>
    </lineage>
</organism>
<reference evidence="1" key="1">
    <citation type="submission" date="2018-02" db="EMBL/GenBank/DDBJ databases">
        <title>Rhizophora mucronata_Transcriptome.</title>
        <authorList>
            <person name="Meera S.P."/>
            <person name="Sreeshan A."/>
            <person name="Augustine A."/>
        </authorList>
    </citation>
    <scope>NUCLEOTIDE SEQUENCE</scope>
    <source>
        <tissue evidence="1">Leaf</tissue>
    </source>
</reference>
<dbReference type="AlphaFoldDB" id="A0A2P2NC94"/>
<dbReference type="EMBL" id="GGEC01059612">
    <property type="protein sequence ID" value="MBX40096.1"/>
    <property type="molecule type" value="Transcribed_RNA"/>
</dbReference>
<accession>A0A2P2NC94</accession>
<proteinExistence type="predicted"/>
<sequence>MPWHVLLSKYKNGIWSHTKFCTMNGIMMEEEANLVLFKYVHLYTFGTLE</sequence>
<evidence type="ECO:0000313" key="1">
    <source>
        <dbReference type="EMBL" id="MBX40096.1"/>
    </source>
</evidence>
<name>A0A2P2NC94_RHIMU</name>
<protein>
    <submittedName>
        <fullName evidence="1">Uncharacterized protein</fullName>
    </submittedName>
</protein>